<comment type="caution">
    <text evidence="2">The sequence shown here is derived from an EMBL/GenBank/DDBJ whole genome shotgun (WGS) entry which is preliminary data.</text>
</comment>
<evidence type="ECO:0000313" key="2">
    <source>
        <dbReference type="EMBL" id="MQL73150.1"/>
    </source>
</evidence>
<dbReference type="AlphaFoldDB" id="A0A843TUI5"/>
<sequence>MGSPARAGLRAGDPPTQPDHGRRCHRLAPSLPRPLPPLVLLCPASPAIREIRCRHNSGFLPHHATPSSDHHWWRHSHPLLLLLVHPLTASHSHSLGDSPPLFSPSLFLHEPLPPSLTPTVILFHHIVEPPTTLQAQLAVCHRLTVKHATLQTRPLPGLLTPRCSAQQEPVALGPKLASQRSPWPHGMQNRMNRPILARSGSAMADSSRSWTDQDRDWQGRIPDPDLIRNSMAQPISVLQWTSTRPIPVPHHISYYKFIYTEEKGNNQAKYTNVNKEILNP</sequence>
<gene>
    <name evidence="2" type="ORF">Taro_005483</name>
</gene>
<keyword evidence="3" id="KW-1185">Reference proteome</keyword>
<dbReference type="EMBL" id="NMUH01000155">
    <property type="protein sequence ID" value="MQL73150.1"/>
    <property type="molecule type" value="Genomic_DNA"/>
</dbReference>
<accession>A0A843TUI5</accession>
<evidence type="ECO:0000313" key="3">
    <source>
        <dbReference type="Proteomes" id="UP000652761"/>
    </source>
</evidence>
<name>A0A843TUI5_COLES</name>
<feature type="region of interest" description="Disordered" evidence="1">
    <location>
        <begin position="1"/>
        <end position="23"/>
    </location>
</feature>
<proteinExistence type="predicted"/>
<reference evidence="2" key="1">
    <citation type="submission" date="2017-07" db="EMBL/GenBank/DDBJ databases">
        <title>Taro Niue Genome Assembly and Annotation.</title>
        <authorList>
            <person name="Atibalentja N."/>
            <person name="Keating K."/>
            <person name="Fields C.J."/>
        </authorList>
    </citation>
    <scope>NUCLEOTIDE SEQUENCE</scope>
    <source>
        <strain evidence="2">Niue_2</strain>
        <tissue evidence="2">Leaf</tissue>
    </source>
</reference>
<protein>
    <submittedName>
        <fullName evidence="2">Uncharacterized protein</fullName>
    </submittedName>
</protein>
<organism evidence="2 3">
    <name type="scientific">Colocasia esculenta</name>
    <name type="common">Wild taro</name>
    <name type="synonym">Arum esculentum</name>
    <dbReference type="NCBI Taxonomy" id="4460"/>
    <lineage>
        <taxon>Eukaryota</taxon>
        <taxon>Viridiplantae</taxon>
        <taxon>Streptophyta</taxon>
        <taxon>Embryophyta</taxon>
        <taxon>Tracheophyta</taxon>
        <taxon>Spermatophyta</taxon>
        <taxon>Magnoliopsida</taxon>
        <taxon>Liliopsida</taxon>
        <taxon>Araceae</taxon>
        <taxon>Aroideae</taxon>
        <taxon>Colocasieae</taxon>
        <taxon>Colocasia</taxon>
    </lineage>
</organism>
<evidence type="ECO:0000256" key="1">
    <source>
        <dbReference type="SAM" id="MobiDB-lite"/>
    </source>
</evidence>
<dbReference type="Proteomes" id="UP000652761">
    <property type="component" value="Unassembled WGS sequence"/>
</dbReference>